<dbReference type="AlphaFoldDB" id="A0A9K3DZX8"/>
<name>A0A9K3DZX8_HELAN</name>
<comment type="caution">
    <text evidence="1">The sequence shown here is derived from an EMBL/GenBank/DDBJ whole genome shotgun (WGS) entry which is preliminary data.</text>
</comment>
<proteinExistence type="predicted"/>
<dbReference type="Gramene" id="mRNA:HanXRQr2_Chr15g0680441">
    <property type="protein sequence ID" value="CDS:HanXRQr2_Chr15g0680441.1"/>
    <property type="gene ID" value="HanXRQr2_Chr15g0680441"/>
</dbReference>
<organism evidence="1 2">
    <name type="scientific">Helianthus annuus</name>
    <name type="common">Common sunflower</name>
    <dbReference type="NCBI Taxonomy" id="4232"/>
    <lineage>
        <taxon>Eukaryota</taxon>
        <taxon>Viridiplantae</taxon>
        <taxon>Streptophyta</taxon>
        <taxon>Embryophyta</taxon>
        <taxon>Tracheophyta</taxon>
        <taxon>Spermatophyta</taxon>
        <taxon>Magnoliopsida</taxon>
        <taxon>eudicotyledons</taxon>
        <taxon>Gunneridae</taxon>
        <taxon>Pentapetalae</taxon>
        <taxon>asterids</taxon>
        <taxon>campanulids</taxon>
        <taxon>Asterales</taxon>
        <taxon>Asteraceae</taxon>
        <taxon>Asteroideae</taxon>
        <taxon>Heliantheae alliance</taxon>
        <taxon>Heliantheae</taxon>
        <taxon>Helianthus</taxon>
    </lineage>
</organism>
<gene>
    <name evidence="1" type="ORF">HanXRQr2_Chr15g0680441</name>
</gene>
<protein>
    <submittedName>
        <fullName evidence="1">Class I glutamine amidotransferase</fullName>
    </submittedName>
</protein>
<accession>A0A9K3DZX8</accession>
<dbReference type="InterPro" id="IPR029062">
    <property type="entry name" value="Class_I_gatase-like"/>
</dbReference>
<keyword evidence="1" id="KW-0315">Glutamine amidotransferase</keyword>
<dbReference type="SUPFAM" id="SSF52317">
    <property type="entry name" value="Class I glutamine amidotransferase-like"/>
    <property type="match status" value="1"/>
</dbReference>
<sequence length="56" mass="6239">MCNELSDPREAKSKVVVDSRVITSKGLGTFLEFSLAIVEKLLGREKALEIEKLMLC</sequence>
<keyword evidence="2" id="KW-1185">Reference proteome</keyword>
<evidence type="ECO:0000313" key="2">
    <source>
        <dbReference type="Proteomes" id="UP000215914"/>
    </source>
</evidence>
<reference evidence="1" key="2">
    <citation type="submission" date="2020-06" db="EMBL/GenBank/DDBJ databases">
        <title>Helianthus annuus Genome sequencing and assembly Release 2.</title>
        <authorList>
            <person name="Gouzy J."/>
            <person name="Langlade N."/>
            <person name="Munos S."/>
        </authorList>
    </citation>
    <scope>NUCLEOTIDE SEQUENCE</scope>
    <source>
        <tissue evidence="1">Leaves</tissue>
    </source>
</reference>
<evidence type="ECO:0000313" key="1">
    <source>
        <dbReference type="EMBL" id="KAF5763461.1"/>
    </source>
</evidence>
<dbReference type="Proteomes" id="UP000215914">
    <property type="component" value="Unassembled WGS sequence"/>
</dbReference>
<dbReference type="EMBL" id="MNCJ02000330">
    <property type="protein sequence ID" value="KAF5763461.1"/>
    <property type="molecule type" value="Genomic_DNA"/>
</dbReference>
<dbReference type="Gene3D" id="3.40.50.880">
    <property type="match status" value="1"/>
</dbReference>
<reference evidence="1" key="1">
    <citation type="journal article" date="2017" name="Nature">
        <title>The sunflower genome provides insights into oil metabolism, flowering and Asterid evolution.</title>
        <authorList>
            <person name="Badouin H."/>
            <person name="Gouzy J."/>
            <person name="Grassa C.J."/>
            <person name="Murat F."/>
            <person name="Staton S.E."/>
            <person name="Cottret L."/>
            <person name="Lelandais-Briere C."/>
            <person name="Owens G.L."/>
            <person name="Carrere S."/>
            <person name="Mayjonade B."/>
            <person name="Legrand L."/>
            <person name="Gill N."/>
            <person name="Kane N.C."/>
            <person name="Bowers J.E."/>
            <person name="Hubner S."/>
            <person name="Bellec A."/>
            <person name="Berard A."/>
            <person name="Berges H."/>
            <person name="Blanchet N."/>
            <person name="Boniface M.C."/>
            <person name="Brunel D."/>
            <person name="Catrice O."/>
            <person name="Chaidir N."/>
            <person name="Claudel C."/>
            <person name="Donnadieu C."/>
            <person name="Faraut T."/>
            <person name="Fievet G."/>
            <person name="Helmstetter N."/>
            <person name="King M."/>
            <person name="Knapp S.J."/>
            <person name="Lai Z."/>
            <person name="Le Paslier M.C."/>
            <person name="Lippi Y."/>
            <person name="Lorenzon L."/>
            <person name="Mandel J.R."/>
            <person name="Marage G."/>
            <person name="Marchand G."/>
            <person name="Marquand E."/>
            <person name="Bret-Mestries E."/>
            <person name="Morien E."/>
            <person name="Nambeesan S."/>
            <person name="Nguyen T."/>
            <person name="Pegot-Espagnet P."/>
            <person name="Pouilly N."/>
            <person name="Raftis F."/>
            <person name="Sallet E."/>
            <person name="Schiex T."/>
            <person name="Thomas J."/>
            <person name="Vandecasteele C."/>
            <person name="Vares D."/>
            <person name="Vear F."/>
            <person name="Vautrin S."/>
            <person name="Crespi M."/>
            <person name="Mangin B."/>
            <person name="Burke J.M."/>
            <person name="Salse J."/>
            <person name="Munos S."/>
            <person name="Vincourt P."/>
            <person name="Rieseberg L.H."/>
            <person name="Langlade N.B."/>
        </authorList>
    </citation>
    <scope>NUCLEOTIDE SEQUENCE</scope>
    <source>
        <tissue evidence="1">Leaves</tissue>
    </source>
</reference>